<dbReference type="Proteomes" id="UP000279089">
    <property type="component" value="Unassembled WGS sequence"/>
</dbReference>
<keyword evidence="1" id="KW-0812">Transmembrane</keyword>
<organism evidence="2 3">
    <name type="scientific">Chitinophaga barathri</name>
    <dbReference type="NCBI Taxonomy" id="1647451"/>
    <lineage>
        <taxon>Bacteria</taxon>
        <taxon>Pseudomonadati</taxon>
        <taxon>Bacteroidota</taxon>
        <taxon>Chitinophagia</taxon>
        <taxon>Chitinophagales</taxon>
        <taxon>Chitinophagaceae</taxon>
        <taxon>Chitinophaga</taxon>
    </lineage>
</organism>
<feature type="transmembrane region" description="Helical" evidence="1">
    <location>
        <begin position="79"/>
        <end position="99"/>
    </location>
</feature>
<protein>
    <submittedName>
        <fullName evidence="2">Uncharacterized protein</fullName>
    </submittedName>
</protein>
<keyword evidence="1" id="KW-0472">Membrane</keyword>
<accession>A0A3N4M846</accession>
<keyword evidence="3" id="KW-1185">Reference proteome</keyword>
<name>A0A3N4M846_9BACT</name>
<comment type="caution">
    <text evidence="2">The sequence shown here is derived from an EMBL/GenBank/DDBJ whole genome shotgun (WGS) entry which is preliminary data.</text>
</comment>
<evidence type="ECO:0000313" key="3">
    <source>
        <dbReference type="Proteomes" id="UP000279089"/>
    </source>
</evidence>
<dbReference type="EMBL" id="RMBX01000010">
    <property type="protein sequence ID" value="RPD39571.1"/>
    <property type="molecule type" value="Genomic_DNA"/>
</dbReference>
<reference evidence="3" key="1">
    <citation type="submission" date="2018-11" db="EMBL/GenBank/DDBJ databases">
        <title>Chitinophaga lutea sp.nov., isolate from arsenic contaminated soil.</title>
        <authorList>
            <person name="Zong Y."/>
        </authorList>
    </citation>
    <scope>NUCLEOTIDE SEQUENCE [LARGE SCALE GENOMIC DNA]</scope>
    <source>
        <strain evidence="3">YLT18</strain>
    </source>
</reference>
<evidence type="ECO:0000313" key="2">
    <source>
        <dbReference type="EMBL" id="RPD39571.1"/>
    </source>
</evidence>
<gene>
    <name evidence="2" type="ORF">EG028_18105</name>
</gene>
<sequence length="392" mass="45186">MTQRDFDHIAEQLQQKSGILISGTTVKRLAQGEFARLPQIATLNAIANYYDYKTWQDFKASKIEDGPEKKSAEKRGKRFSIKYLSIPLVIIILGSFYFFHSTKGSVSNGEKASFSFRKNTANDIPNSVVFNYNIDEVQADSFFIQQSWDENRRIKIYKNSYTVTDIYYEPGYHIAKLIANDSAIKTLDVSIPTDRWFFYAIDNIAHYTTQYIKADAFNNNGSLGLSIQQLQENNIEAGKDKRYHYVYFPGHMDIHADNFQYKTRVRMQQVRNSLCPYIEIELYCQRGFMNMRCTTKGCAHEAFIIFGEQLKKGSDNDLSPITFDVSQWTDIEITVKNKVAVVKINDKEVFSTRYATDTKYLSGLGFISNGLCEVDRVELYGLDGKVMYKNEF</sequence>
<keyword evidence="1" id="KW-1133">Transmembrane helix</keyword>
<proteinExistence type="predicted"/>
<evidence type="ECO:0000256" key="1">
    <source>
        <dbReference type="SAM" id="Phobius"/>
    </source>
</evidence>
<dbReference type="AlphaFoldDB" id="A0A3N4M846"/>